<dbReference type="STRING" id="945553.A0A0D2PHC9"/>
<keyword evidence="2" id="KW-1185">Reference proteome</keyword>
<dbReference type="OrthoDB" id="10609479at2759"/>
<reference evidence="2" key="1">
    <citation type="submission" date="2014-04" db="EMBL/GenBank/DDBJ databases">
        <title>Evolutionary Origins and Diversification of the Mycorrhizal Mutualists.</title>
        <authorList>
            <consortium name="DOE Joint Genome Institute"/>
            <consortium name="Mycorrhizal Genomics Consortium"/>
            <person name="Kohler A."/>
            <person name="Kuo A."/>
            <person name="Nagy L.G."/>
            <person name="Floudas D."/>
            <person name="Copeland A."/>
            <person name="Barry K.W."/>
            <person name="Cichocki N."/>
            <person name="Veneault-Fourrey C."/>
            <person name="LaButti K."/>
            <person name="Lindquist E.A."/>
            <person name="Lipzen A."/>
            <person name="Lundell T."/>
            <person name="Morin E."/>
            <person name="Murat C."/>
            <person name="Riley R."/>
            <person name="Ohm R."/>
            <person name="Sun H."/>
            <person name="Tunlid A."/>
            <person name="Henrissat B."/>
            <person name="Grigoriev I.V."/>
            <person name="Hibbett D.S."/>
            <person name="Martin F."/>
        </authorList>
    </citation>
    <scope>NUCLEOTIDE SEQUENCE [LARGE SCALE GENOMIC DNA]</scope>
    <source>
        <strain evidence="2">FD-334 SS-4</strain>
    </source>
</reference>
<sequence>MFDVDVTGDAVATQAFEERAKSVRWDHRRVLQEVCPTAIWARRDAGAALEYIPLLRQMVAADDEEAREMQKKRSAGRNTRNSLRSGYVRMIEITEEGRRVLDACGLVCS</sequence>
<dbReference type="Proteomes" id="UP000054270">
    <property type="component" value="Unassembled WGS sequence"/>
</dbReference>
<gene>
    <name evidence="1" type="ORF">HYPSUDRAFT_32426</name>
</gene>
<evidence type="ECO:0000313" key="1">
    <source>
        <dbReference type="EMBL" id="KJA30274.1"/>
    </source>
</evidence>
<organism evidence="1 2">
    <name type="scientific">Hypholoma sublateritium (strain FD-334 SS-4)</name>
    <dbReference type="NCBI Taxonomy" id="945553"/>
    <lineage>
        <taxon>Eukaryota</taxon>
        <taxon>Fungi</taxon>
        <taxon>Dikarya</taxon>
        <taxon>Basidiomycota</taxon>
        <taxon>Agaricomycotina</taxon>
        <taxon>Agaricomycetes</taxon>
        <taxon>Agaricomycetidae</taxon>
        <taxon>Agaricales</taxon>
        <taxon>Agaricineae</taxon>
        <taxon>Strophariaceae</taxon>
        <taxon>Hypholoma</taxon>
    </lineage>
</organism>
<name>A0A0D2PHC9_HYPSF</name>
<accession>A0A0D2PHC9</accession>
<dbReference type="AlphaFoldDB" id="A0A0D2PHC9"/>
<protein>
    <submittedName>
        <fullName evidence="1">Uncharacterized protein</fullName>
    </submittedName>
</protein>
<dbReference type="EMBL" id="KN817518">
    <property type="protein sequence ID" value="KJA30274.1"/>
    <property type="molecule type" value="Genomic_DNA"/>
</dbReference>
<proteinExistence type="predicted"/>
<evidence type="ECO:0000313" key="2">
    <source>
        <dbReference type="Proteomes" id="UP000054270"/>
    </source>
</evidence>